<dbReference type="EMBL" id="MFZT01000042">
    <property type="protein sequence ID" value="OGK29656.1"/>
    <property type="molecule type" value="Genomic_DNA"/>
</dbReference>
<keyword evidence="1" id="KW-0812">Transmembrane</keyword>
<evidence type="ECO:0008006" key="4">
    <source>
        <dbReference type="Google" id="ProtNLM"/>
    </source>
</evidence>
<sequence>MNKDSKGMLHILTYTLVVVGALNWGLIGLFDFNLVETILGSYPTLVKLVYILVGLSAVYDFAMHKTTCKICEKMMK</sequence>
<dbReference type="InterPro" id="IPR007211">
    <property type="entry name" value="DUF378"/>
</dbReference>
<keyword evidence="1" id="KW-1133">Transmembrane helix</keyword>
<proteinExistence type="predicted"/>
<dbReference type="PANTHER" id="PTHR37304:SF1">
    <property type="entry name" value="MEMBRANE PROTEIN"/>
    <property type="match status" value="1"/>
</dbReference>
<gene>
    <name evidence="2" type="ORF">A3D08_02120</name>
</gene>
<organism evidence="2 3">
    <name type="scientific">Candidatus Roizmanbacteria bacterium RIFCSPHIGHO2_02_FULL_43_11</name>
    <dbReference type="NCBI Taxonomy" id="1802043"/>
    <lineage>
        <taxon>Bacteria</taxon>
        <taxon>Candidatus Roizmaniibacteriota</taxon>
    </lineage>
</organism>
<comment type="caution">
    <text evidence="2">The sequence shown here is derived from an EMBL/GenBank/DDBJ whole genome shotgun (WGS) entry which is preliminary data.</text>
</comment>
<dbReference type="AlphaFoldDB" id="A0A1F7HFD6"/>
<dbReference type="PANTHER" id="PTHR37304">
    <property type="entry name" value="MEMBRANE PROTEIN-RELATED"/>
    <property type="match status" value="1"/>
</dbReference>
<evidence type="ECO:0000313" key="3">
    <source>
        <dbReference type="Proteomes" id="UP000178098"/>
    </source>
</evidence>
<reference evidence="2 3" key="1">
    <citation type="journal article" date="2016" name="Nat. Commun.">
        <title>Thousands of microbial genomes shed light on interconnected biogeochemical processes in an aquifer system.</title>
        <authorList>
            <person name="Anantharaman K."/>
            <person name="Brown C.T."/>
            <person name="Hug L.A."/>
            <person name="Sharon I."/>
            <person name="Castelle C.J."/>
            <person name="Probst A.J."/>
            <person name="Thomas B.C."/>
            <person name="Singh A."/>
            <person name="Wilkins M.J."/>
            <person name="Karaoz U."/>
            <person name="Brodie E.L."/>
            <person name="Williams K.H."/>
            <person name="Hubbard S.S."/>
            <person name="Banfield J.F."/>
        </authorList>
    </citation>
    <scope>NUCLEOTIDE SEQUENCE [LARGE SCALE GENOMIC DNA]</scope>
</reference>
<protein>
    <recommendedName>
        <fullName evidence="4">DUF378 domain-containing protein</fullName>
    </recommendedName>
</protein>
<evidence type="ECO:0000313" key="2">
    <source>
        <dbReference type="EMBL" id="OGK29656.1"/>
    </source>
</evidence>
<dbReference type="Proteomes" id="UP000178098">
    <property type="component" value="Unassembled WGS sequence"/>
</dbReference>
<accession>A0A1F7HFD6</accession>
<name>A0A1F7HFD6_9BACT</name>
<evidence type="ECO:0000256" key="1">
    <source>
        <dbReference type="SAM" id="Phobius"/>
    </source>
</evidence>
<feature type="transmembrane region" description="Helical" evidence="1">
    <location>
        <begin position="42"/>
        <end position="62"/>
    </location>
</feature>
<keyword evidence="1" id="KW-0472">Membrane</keyword>
<feature type="transmembrane region" description="Helical" evidence="1">
    <location>
        <begin position="12"/>
        <end position="30"/>
    </location>
</feature>
<dbReference type="Pfam" id="PF04070">
    <property type="entry name" value="DUF378"/>
    <property type="match status" value="1"/>
</dbReference>